<dbReference type="InterPro" id="IPR036875">
    <property type="entry name" value="Znf_CCHC_sf"/>
</dbReference>
<evidence type="ECO:0000259" key="2">
    <source>
        <dbReference type="PROSITE" id="PS50158"/>
    </source>
</evidence>
<keyword evidence="1" id="KW-0479">Metal-binding</keyword>
<accession>A0A699RMA3</accession>
<protein>
    <recommendedName>
        <fullName evidence="2">CCHC-type domain-containing protein</fullName>
    </recommendedName>
</protein>
<keyword evidence="1" id="KW-0863">Zinc-finger</keyword>
<dbReference type="EMBL" id="BKCJ011091011">
    <property type="protein sequence ID" value="GFC83741.1"/>
    <property type="molecule type" value="Genomic_DNA"/>
</dbReference>
<dbReference type="SMART" id="SM00343">
    <property type="entry name" value="ZnF_C2HC"/>
    <property type="match status" value="1"/>
</dbReference>
<evidence type="ECO:0000313" key="3">
    <source>
        <dbReference type="EMBL" id="GFC83741.1"/>
    </source>
</evidence>
<feature type="domain" description="CCHC-type" evidence="2">
    <location>
        <begin position="165"/>
        <end position="181"/>
    </location>
</feature>
<dbReference type="SUPFAM" id="SSF57756">
    <property type="entry name" value="Retrovirus zinc finger-like domains"/>
    <property type="match status" value="1"/>
</dbReference>
<dbReference type="AlphaFoldDB" id="A0A699RMA3"/>
<dbReference type="Pfam" id="PF00098">
    <property type="entry name" value="zf-CCHC"/>
    <property type="match status" value="1"/>
</dbReference>
<sequence>TFYGGYGEYHNSQWTLPPAWTESRVMLVLPADPGLWSDIISRWESITINSLNSQTWSDNKAKLAFVENILGESEKLMWQQWQTAYLGAYSALEAISDDPQNITLQVRQLIIMEDRYRGSTDEQDRAYRDLDRITCEETKNLWSFLEDFRQLAIKSGKLGRVKKCKCFICGNEGHFVKDCRSKQGNIARSAVYQELDLDDN</sequence>
<comment type="caution">
    <text evidence="3">The sequence shown here is derived from an EMBL/GenBank/DDBJ whole genome shotgun (WGS) entry which is preliminary data.</text>
</comment>
<dbReference type="GO" id="GO:0008270">
    <property type="term" value="F:zinc ion binding"/>
    <property type="evidence" value="ECO:0007669"/>
    <property type="project" value="UniProtKB-KW"/>
</dbReference>
<dbReference type="InterPro" id="IPR001878">
    <property type="entry name" value="Znf_CCHC"/>
</dbReference>
<name>A0A699RMA3_TANCI</name>
<dbReference type="GO" id="GO:0003676">
    <property type="term" value="F:nucleic acid binding"/>
    <property type="evidence" value="ECO:0007669"/>
    <property type="project" value="InterPro"/>
</dbReference>
<dbReference type="Gene3D" id="4.10.60.10">
    <property type="entry name" value="Zinc finger, CCHC-type"/>
    <property type="match status" value="1"/>
</dbReference>
<feature type="non-terminal residue" evidence="3">
    <location>
        <position position="1"/>
    </location>
</feature>
<proteinExistence type="predicted"/>
<organism evidence="3">
    <name type="scientific">Tanacetum cinerariifolium</name>
    <name type="common">Dalmatian daisy</name>
    <name type="synonym">Chrysanthemum cinerariifolium</name>
    <dbReference type="NCBI Taxonomy" id="118510"/>
    <lineage>
        <taxon>Eukaryota</taxon>
        <taxon>Viridiplantae</taxon>
        <taxon>Streptophyta</taxon>
        <taxon>Embryophyta</taxon>
        <taxon>Tracheophyta</taxon>
        <taxon>Spermatophyta</taxon>
        <taxon>Magnoliopsida</taxon>
        <taxon>eudicotyledons</taxon>
        <taxon>Gunneridae</taxon>
        <taxon>Pentapetalae</taxon>
        <taxon>asterids</taxon>
        <taxon>campanulids</taxon>
        <taxon>Asterales</taxon>
        <taxon>Asteraceae</taxon>
        <taxon>Asteroideae</taxon>
        <taxon>Anthemideae</taxon>
        <taxon>Anthemidinae</taxon>
        <taxon>Tanacetum</taxon>
    </lineage>
</organism>
<keyword evidence="1" id="KW-0862">Zinc</keyword>
<feature type="non-terminal residue" evidence="3">
    <location>
        <position position="200"/>
    </location>
</feature>
<dbReference type="Pfam" id="PF22909">
    <property type="entry name" value="Caulimovir_coat_dom"/>
    <property type="match status" value="1"/>
</dbReference>
<evidence type="ECO:0000256" key="1">
    <source>
        <dbReference type="PROSITE-ProRule" id="PRU00047"/>
    </source>
</evidence>
<dbReference type="PROSITE" id="PS50158">
    <property type="entry name" value="ZF_CCHC"/>
    <property type="match status" value="1"/>
</dbReference>
<reference evidence="3" key="1">
    <citation type="journal article" date="2019" name="Sci. Rep.">
        <title>Draft genome of Tanacetum cinerariifolium, the natural source of mosquito coil.</title>
        <authorList>
            <person name="Yamashiro T."/>
            <person name="Shiraishi A."/>
            <person name="Satake H."/>
            <person name="Nakayama K."/>
        </authorList>
    </citation>
    <scope>NUCLEOTIDE SEQUENCE</scope>
</reference>
<gene>
    <name evidence="3" type="ORF">Tci_855711</name>
</gene>